<feature type="domain" description="HTH luxR-type" evidence="3">
    <location>
        <begin position="94"/>
        <end position="159"/>
    </location>
</feature>
<dbReference type="Proteomes" id="UP000824366">
    <property type="component" value="Chromosome"/>
</dbReference>
<dbReference type="PANTHER" id="PTHR43214:SF43">
    <property type="entry name" value="TWO-COMPONENT RESPONSE REGULATOR"/>
    <property type="match status" value="1"/>
</dbReference>
<evidence type="ECO:0000313" key="5">
    <source>
        <dbReference type="Proteomes" id="UP000824366"/>
    </source>
</evidence>
<evidence type="ECO:0000256" key="1">
    <source>
        <dbReference type="ARBA" id="ARBA00023125"/>
    </source>
</evidence>
<evidence type="ECO:0000313" key="4">
    <source>
        <dbReference type="EMBL" id="BCO25562.1"/>
    </source>
</evidence>
<protein>
    <recommendedName>
        <fullName evidence="3">HTH luxR-type domain-containing protein</fullName>
    </recommendedName>
</protein>
<dbReference type="PANTHER" id="PTHR43214">
    <property type="entry name" value="TWO-COMPONENT RESPONSE REGULATOR"/>
    <property type="match status" value="1"/>
</dbReference>
<dbReference type="InterPro" id="IPR036388">
    <property type="entry name" value="WH-like_DNA-bd_sf"/>
</dbReference>
<dbReference type="Pfam" id="PF00196">
    <property type="entry name" value="GerE"/>
    <property type="match status" value="1"/>
</dbReference>
<dbReference type="InterPro" id="IPR016032">
    <property type="entry name" value="Sig_transdc_resp-reg_C-effctor"/>
</dbReference>
<keyword evidence="5" id="KW-1185">Reference proteome</keyword>
<dbReference type="PRINTS" id="PR00038">
    <property type="entry name" value="HTHLUXR"/>
</dbReference>
<evidence type="ECO:0000259" key="3">
    <source>
        <dbReference type="PROSITE" id="PS50043"/>
    </source>
</evidence>
<dbReference type="InterPro" id="IPR039420">
    <property type="entry name" value="WalR-like"/>
</dbReference>
<dbReference type="CDD" id="cd06170">
    <property type="entry name" value="LuxR_C_like"/>
    <property type="match status" value="1"/>
</dbReference>
<dbReference type="SMART" id="SM00421">
    <property type="entry name" value="HTH_LUXR"/>
    <property type="match status" value="1"/>
</dbReference>
<dbReference type="EMBL" id="AP024238">
    <property type="protein sequence ID" value="BCO25562.1"/>
    <property type="molecule type" value="Genomic_DNA"/>
</dbReference>
<feature type="region of interest" description="Disordered" evidence="2">
    <location>
        <begin position="1"/>
        <end position="65"/>
    </location>
</feature>
<organism evidence="4 5">
    <name type="scientific">Rhodoferax lithotrophicus</name>
    <dbReference type="NCBI Taxonomy" id="2798804"/>
    <lineage>
        <taxon>Bacteria</taxon>
        <taxon>Pseudomonadati</taxon>
        <taxon>Pseudomonadota</taxon>
        <taxon>Betaproteobacteria</taxon>
        <taxon>Burkholderiales</taxon>
        <taxon>Comamonadaceae</taxon>
        <taxon>Rhodoferax</taxon>
    </lineage>
</organism>
<dbReference type="InterPro" id="IPR000792">
    <property type="entry name" value="Tscrpt_reg_LuxR_C"/>
</dbReference>
<name>A0ABN6D0P5_9BURK</name>
<feature type="compositionally biased region" description="Basic and acidic residues" evidence="2">
    <location>
        <begin position="17"/>
        <end position="30"/>
    </location>
</feature>
<dbReference type="Gene3D" id="1.10.10.10">
    <property type="entry name" value="Winged helix-like DNA-binding domain superfamily/Winged helix DNA-binding domain"/>
    <property type="match status" value="1"/>
</dbReference>
<evidence type="ECO:0000256" key="2">
    <source>
        <dbReference type="SAM" id="MobiDB-lite"/>
    </source>
</evidence>
<gene>
    <name evidence="4" type="ORF">MIZ03_0423</name>
</gene>
<dbReference type="SUPFAM" id="SSF46894">
    <property type="entry name" value="C-terminal effector domain of the bipartite response regulators"/>
    <property type="match status" value="1"/>
</dbReference>
<proteinExistence type="predicted"/>
<keyword evidence="1" id="KW-0238">DNA-binding</keyword>
<accession>A0ABN6D0P5</accession>
<dbReference type="PROSITE" id="PS50043">
    <property type="entry name" value="HTH_LUXR_2"/>
    <property type="match status" value="1"/>
</dbReference>
<reference evidence="4 5" key="1">
    <citation type="journal article" date="2021" name="Microbiol. Spectr.">
        <title>A Single Bacterium Capable of Oxidation and Reduction of Iron at Circumneutral pH.</title>
        <authorList>
            <person name="Kato S."/>
            <person name="Ohkuma M."/>
        </authorList>
    </citation>
    <scope>NUCLEOTIDE SEQUENCE [LARGE SCALE GENOMIC DNA]</scope>
    <source>
        <strain evidence="4 5">MIZ03</strain>
    </source>
</reference>
<sequence length="162" mass="17770">MLRGAVAASMNIGPMSRTEDLPRAHQETALHNRHKGQGPIQDKSPKRHATAEPRPMLVDTSHSRDREKTVPYKLLIEDDHALVRHGGLVLAQATVPLSPVLTARQLAILKMLDQGLTNKHIALQLGLAEKTIKNHVTALFGALHVANRLQAIRQARNVGLLP</sequence>